<protein>
    <submittedName>
        <fullName evidence="2">Uncharacterized protein</fullName>
    </submittedName>
</protein>
<reference evidence="2 3" key="2">
    <citation type="journal article" date="2019" name="G3 (Bethesda)">
        <title>Hybrid Assembly of the Genome of the Entomopathogenic Nematode Steinernema carpocapsae Identifies the X-Chromosome.</title>
        <authorList>
            <person name="Serra L."/>
            <person name="Macchietto M."/>
            <person name="Macias-Munoz A."/>
            <person name="McGill C.J."/>
            <person name="Rodriguez I.M."/>
            <person name="Rodriguez B."/>
            <person name="Murad R."/>
            <person name="Mortazavi A."/>
        </authorList>
    </citation>
    <scope>NUCLEOTIDE SEQUENCE [LARGE SCALE GENOMIC DNA]</scope>
    <source>
        <strain evidence="2 3">ALL</strain>
    </source>
</reference>
<organism evidence="2 3">
    <name type="scientific">Steinernema carpocapsae</name>
    <name type="common">Entomopathogenic nematode</name>
    <dbReference type="NCBI Taxonomy" id="34508"/>
    <lineage>
        <taxon>Eukaryota</taxon>
        <taxon>Metazoa</taxon>
        <taxon>Ecdysozoa</taxon>
        <taxon>Nematoda</taxon>
        <taxon>Chromadorea</taxon>
        <taxon>Rhabditida</taxon>
        <taxon>Tylenchina</taxon>
        <taxon>Panagrolaimomorpha</taxon>
        <taxon>Strongyloidoidea</taxon>
        <taxon>Steinernematidae</taxon>
        <taxon>Steinernema</taxon>
    </lineage>
</organism>
<feature type="compositionally biased region" description="Acidic residues" evidence="1">
    <location>
        <begin position="249"/>
        <end position="262"/>
    </location>
</feature>
<dbReference type="Proteomes" id="UP000298663">
    <property type="component" value="Unassembled WGS sequence"/>
</dbReference>
<evidence type="ECO:0000256" key="1">
    <source>
        <dbReference type="SAM" id="MobiDB-lite"/>
    </source>
</evidence>
<gene>
    <name evidence="2" type="ORF">L596_017331</name>
</gene>
<evidence type="ECO:0000313" key="3">
    <source>
        <dbReference type="Proteomes" id="UP000298663"/>
    </source>
</evidence>
<dbReference type="EMBL" id="AZBU02000005">
    <property type="protein sequence ID" value="TKR76142.1"/>
    <property type="molecule type" value="Genomic_DNA"/>
</dbReference>
<name>A0A4U5N230_STECR</name>
<reference evidence="2 3" key="1">
    <citation type="journal article" date="2015" name="Genome Biol.">
        <title>Comparative genomics of Steinernema reveals deeply conserved gene regulatory networks.</title>
        <authorList>
            <person name="Dillman A.R."/>
            <person name="Macchietto M."/>
            <person name="Porter C.F."/>
            <person name="Rogers A."/>
            <person name="Williams B."/>
            <person name="Antoshechkin I."/>
            <person name="Lee M.M."/>
            <person name="Goodwin Z."/>
            <person name="Lu X."/>
            <person name="Lewis E.E."/>
            <person name="Goodrich-Blair H."/>
            <person name="Stock S.P."/>
            <person name="Adams B.J."/>
            <person name="Sternberg P.W."/>
            <person name="Mortazavi A."/>
        </authorList>
    </citation>
    <scope>NUCLEOTIDE SEQUENCE [LARGE SCALE GENOMIC DNA]</scope>
    <source>
        <strain evidence="2 3">ALL</strain>
    </source>
</reference>
<dbReference type="AlphaFoldDB" id="A0A4U5N230"/>
<proteinExistence type="predicted"/>
<comment type="caution">
    <text evidence="2">The sequence shown here is derived from an EMBL/GenBank/DDBJ whole genome shotgun (WGS) entry which is preliminary data.</text>
</comment>
<accession>A0A4U5N230</accession>
<feature type="region of interest" description="Disordered" evidence="1">
    <location>
        <begin position="227"/>
        <end position="262"/>
    </location>
</feature>
<sequence length="262" mass="29824">MSSKAKNINLDLYLKADAGGNLFYADLRWKVTVKIDEEELVDNKDEKQRTAPPLHWFNYQSDKKSIGTFEVKETYKVPICVDVKLSIAKSRSRVIDIFKSQSSDMYQLITVENVKGTPSGVTNVSVPKIFLSTHLNTSGQLDLPDETEYNYLMLVLQQIHGIPITYKQSDLINLAKLADCLTFNVMLHEIDCHVSKHTRKEKLIADKWLERAKEFGLCRITECGKIPQVQPTNGHESEDCETPNKYESDESDESEDGEESDD</sequence>
<evidence type="ECO:0000313" key="2">
    <source>
        <dbReference type="EMBL" id="TKR76142.1"/>
    </source>
</evidence>
<keyword evidence="3" id="KW-1185">Reference proteome</keyword>